<dbReference type="EMBL" id="CARXXK010000003">
    <property type="protein sequence ID" value="CAI6360478.1"/>
    <property type="molecule type" value="Genomic_DNA"/>
</dbReference>
<accession>A0AAV0WXN6</accession>
<dbReference type="InterPro" id="IPR006652">
    <property type="entry name" value="Kelch_1"/>
</dbReference>
<reference evidence="2 3" key="1">
    <citation type="submission" date="2023-01" db="EMBL/GenBank/DDBJ databases">
        <authorList>
            <person name="Whitehead M."/>
        </authorList>
    </citation>
    <scope>NUCLEOTIDE SEQUENCE [LARGE SCALE GENOMIC DNA]</scope>
</reference>
<dbReference type="Proteomes" id="UP001160148">
    <property type="component" value="Unassembled WGS sequence"/>
</dbReference>
<dbReference type="Pfam" id="PF01344">
    <property type="entry name" value="Kelch_1"/>
    <property type="match status" value="1"/>
</dbReference>
<name>A0AAV0WXN6_9HEMI</name>
<protein>
    <submittedName>
        <fullName evidence="2">Uncharacterized protein</fullName>
    </submittedName>
</protein>
<keyword evidence="3" id="KW-1185">Reference proteome</keyword>
<proteinExistence type="predicted"/>
<keyword evidence="1" id="KW-0880">Kelch repeat</keyword>
<evidence type="ECO:0000313" key="3">
    <source>
        <dbReference type="Proteomes" id="UP001160148"/>
    </source>
</evidence>
<sequence length="333" mass="38366">MDFRKNTVNKCRNESINGRLFWKAIVELVPSTPSVTQLLNIYLKYVHLDMFICSSIMGWIYITDDEARLLLNVINEEHSNFTFGKERFLAGEDYIVSLKDVYEFYTFINVCYNRLLCINKKGQDEKCGFIQINNFESIVPYCIIDNQKYLPLFYFKKEKQHLIDRAIKIKDWNLAYLKFCWKVQGIRDELFAGSYCTMVSVDIIKKYFPPETHFEDFWPHETHNSHLPINQNSSTHVNLQGALPQAPPQAEPAEFTEDPVTGCGCSDEEMELTVIAVSVIALYGLLYIIGGCKSGTFYDSVELYSPMWRIYGSMGVISPPTGRPNVVHNTTCI</sequence>
<organism evidence="2 3">
    <name type="scientific">Macrosiphum euphorbiae</name>
    <name type="common">potato aphid</name>
    <dbReference type="NCBI Taxonomy" id="13131"/>
    <lineage>
        <taxon>Eukaryota</taxon>
        <taxon>Metazoa</taxon>
        <taxon>Ecdysozoa</taxon>
        <taxon>Arthropoda</taxon>
        <taxon>Hexapoda</taxon>
        <taxon>Insecta</taxon>
        <taxon>Pterygota</taxon>
        <taxon>Neoptera</taxon>
        <taxon>Paraneoptera</taxon>
        <taxon>Hemiptera</taxon>
        <taxon>Sternorrhyncha</taxon>
        <taxon>Aphidomorpha</taxon>
        <taxon>Aphidoidea</taxon>
        <taxon>Aphididae</taxon>
        <taxon>Macrosiphini</taxon>
        <taxon>Macrosiphum</taxon>
    </lineage>
</organism>
<evidence type="ECO:0000313" key="2">
    <source>
        <dbReference type="EMBL" id="CAI6360478.1"/>
    </source>
</evidence>
<evidence type="ECO:0000256" key="1">
    <source>
        <dbReference type="ARBA" id="ARBA00022441"/>
    </source>
</evidence>
<comment type="caution">
    <text evidence="2">The sequence shown here is derived from an EMBL/GenBank/DDBJ whole genome shotgun (WGS) entry which is preliminary data.</text>
</comment>
<dbReference type="AlphaFoldDB" id="A0AAV0WXN6"/>
<gene>
    <name evidence="2" type="ORF">MEUPH1_LOCUS15776</name>
</gene>